<gene>
    <name evidence="1" type="ORF">SAMN02746011_00722</name>
</gene>
<name>A0A1T4KFA2_9LACT</name>
<dbReference type="AlphaFoldDB" id="A0A1T4KFA2"/>
<dbReference type="RefSeq" id="WP_078755513.1">
    <property type="nucleotide sequence ID" value="NZ_FUWO01000004.1"/>
</dbReference>
<evidence type="ECO:0000313" key="2">
    <source>
        <dbReference type="Proteomes" id="UP000189941"/>
    </source>
</evidence>
<dbReference type="CDD" id="cd15787">
    <property type="entry name" value="YycH_N"/>
    <property type="match status" value="1"/>
</dbReference>
<protein>
    <submittedName>
        <fullName evidence="1">Two-component signal transduction system YycFG, regulatory protein YycH</fullName>
    </submittedName>
</protein>
<dbReference type="Gene3D" id="3.30.310.160">
    <property type="entry name" value="YycH protein, domain 2"/>
    <property type="match status" value="1"/>
</dbReference>
<dbReference type="InterPro" id="IPR042274">
    <property type="entry name" value="YycH/YycI_2"/>
</dbReference>
<dbReference type="Proteomes" id="UP000189941">
    <property type="component" value="Unassembled WGS sequence"/>
</dbReference>
<organism evidence="1 2">
    <name type="scientific">Globicatella sulfidifaciens DSM 15739</name>
    <dbReference type="NCBI Taxonomy" id="1121925"/>
    <lineage>
        <taxon>Bacteria</taxon>
        <taxon>Bacillati</taxon>
        <taxon>Bacillota</taxon>
        <taxon>Bacilli</taxon>
        <taxon>Lactobacillales</taxon>
        <taxon>Aerococcaceae</taxon>
        <taxon>Globicatella</taxon>
    </lineage>
</organism>
<accession>A0A1T4KFA2</accession>
<keyword evidence="2" id="KW-1185">Reference proteome</keyword>
<evidence type="ECO:0000313" key="1">
    <source>
        <dbReference type="EMBL" id="SJZ41015.1"/>
    </source>
</evidence>
<proteinExistence type="predicted"/>
<dbReference type="EMBL" id="FUWO01000004">
    <property type="protein sequence ID" value="SJZ41015.1"/>
    <property type="molecule type" value="Genomic_DNA"/>
</dbReference>
<sequence>MRKFSFQTFFLTLSIVVSLLLSYILIFDNNALLSRFSSNQETAQVNIQIDSNNKVSDYYQLANVKLAEIIYPTNVIISEGDNAYLLNDYSGLRSLASSLSQKRISLVEKIVVPPEEKYIELISQERVEFEFSTALPFELVDNFIKNESEETEFEFNRIIFPKNEKNTAYLLNTFEQVYMKAKLPEGNTTDDYFKIARVSKGKWIVAERYNLSNGNHVYLPLKTMTVPSQLYTLNLVPETNVIDSLFGNVRSWRSVSTNEDSSSGTIMYYNSNMELQINPFAQMLGINYKNTNQFEAKTYRQRIEQSYSQMRQFEYWKNGIRIGTQTNGTTIVYQRYLDGYPTFSSSTVNHYASSRVYFRGGNLTTSITRSALPMVYLEAHVADQSREYELMSVDELTYELNMVGYSVSDFTNVVIGYEWQDNMSEFQKVNFVPKWFFEINNVYYSIDQIRDGELEALGNISDSRHYFTRR</sequence>
<reference evidence="2" key="1">
    <citation type="submission" date="2017-02" db="EMBL/GenBank/DDBJ databases">
        <authorList>
            <person name="Varghese N."/>
            <person name="Submissions S."/>
        </authorList>
    </citation>
    <scope>NUCLEOTIDE SEQUENCE [LARGE SCALE GENOMIC DNA]</scope>
    <source>
        <strain evidence="2">DSM 15739</strain>
    </source>
</reference>
<dbReference type="OrthoDB" id="2382185at2"/>
<dbReference type="STRING" id="1121925.SAMN02746011_00722"/>